<proteinExistence type="predicted"/>
<keyword evidence="3" id="KW-1185">Reference proteome</keyword>
<sequence>MDVWIFLLTEFLLFHVGVVGNGIFSWLFLKQKYLLQNGRKPPGQTFHGECPVTKLVMYNHRRFRRPLAPDISTDGLSQKDADNKT</sequence>
<feature type="transmembrane region" description="Helical" evidence="1">
    <location>
        <begin position="6"/>
        <end position="29"/>
    </location>
</feature>
<reference evidence="2 3" key="1">
    <citation type="submission" date="2021-06" db="EMBL/GenBank/DDBJ databases">
        <title>Caerostris extrusa draft genome.</title>
        <authorList>
            <person name="Kono N."/>
            <person name="Arakawa K."/>
        </authorList>
    </citation>
    <scope>NUCLEOTIDE SEQUENCE [LARGE SCALE GENOMIC DNA]</scope>
</reference>
<organism evidence="2 3">
    <name type="scientific">Caerostris extrusa</name>
    <name type="common">Bark spider</name>
    <name type="synonym">Caerostris bankana</name>
    <dbReference type="NCBI Taxonomy" id="172846"/>
    <lineage>
        <taxon>Eukaryota</taxon>
        <taxon>Metazoa</taxon>
        <taxon>Ecdysozoa</taxon>
        <taxon>Arthropoda</taxon>
        <taxon>Chelicerata</taxon>
        <taxon>Arachnida</taxon>
        <taxon>Araneae</taxon>
        <taxon>Araneomorphae</taxon>
        <taxon>Entelegynae</taxon>
        <taxon>Araneoidea</taxon>
        <taxon>Araneidae</taxon>
        <taxon>Caerostris</taxon>
    </lineage>
</organism>
<dbReference type="EMBL" id="BPLR01008195">
    <property type="protein sequence ID" value="GIY22787.1"/>
    <property type="molecule type" value="Genomic_DNA"/>
</dbReference>
<keyword evidence="1" id="KW-0812">Transmembrane</keyword>
<evidence type="ECO:0000256" key="1">
    <source>
        <dbReference type="SAM" id="Phobius"/>
    </source>
</evidence>
<name>A0AAV4RQN7_CAEEX</name>
<comment type="caution">
    <text evidence="2">The sequence shown here is derived from an EMBL/GenBank/DDBJ whole genome shotgun (WGS) entry which is preliminary data.</text>
</comment>
<dbReference type="Proteomes" id="UP001054945">
    <property type="component" value="Unassembled WGS sequence"/>
</dbReference>
<evidence type="ECO:0000313" key="2">
    <source>
        <dbReference type="EMBL" id="GIY22787.1"/>
    </source>
</evidence>
<accession>A0AAV4RQN7</accession>
<gene>
    <name evidence="2" type="ORF">CEXT_523231</name>
</gene>
<protein>
    <submittedName>
        <fullName evidence="2">Uncharacterized protein</fullName>
    </submittedName>
</protein>
<keyword evidence="1" id="KW-0472">Membrane</keyword>
<dbReference type="AlphaFoldDB" id="A0AAV4RQN7"/>
<keyword evidence="1" id="KW-1133">Transmembrane helix</keyword>
<evidence type="ECO:0000313" key="3">
    <source>
        <dbReference type="Proteomes" id="UP001054945"/>
    </source>
</evidence>